<evidence type="ECO:0000256" key="2">
    <source>
        <dbReference type="SAM" id="SignalP"/>
    </source>
</evidence>
<feature type="signal peptide" evidence="2">
    <location>
        <begin position="1"/>
        <end position="18"/>
    </location>
</feature>
<accession>A0A2M4CE95</accession>
<evidence type="ECO:0000313" key="3">
    <source>
        <dbReference type="EMBL" id="MBW63633.1"/>
    </source>
</evidence>
<evidence type="ECO:0000256" key="1">
    <source>
        <dbReference type="SAM" id="MobiDB-lite"/>
    </source>
</evidence>
<sequence length="70" mass="7548">MSFSMKVLLIELLLVAYSGNIRYTIPSPPSSLGNSPNPIANPMRAPPIINSNPNNGIARHSTQPRKHPAS</sequence>
<dbReference type="EMBL" id="GGFJ01014492">
    <property type="protein sequence ID" value="MBW63633.1"/>
    <property type="molecule type" value="Transcribed_RNA"/>
</dbReference>
<feature type="compositionally biased region" description="Low complexity" evidence="1">
    <location>
        <begin position="46"/>
        <end position="57"/>
    </location>
</feature>
<organism evidence="3">
    <name type="scientific">Anopheles marajoara</name>
    <dbReference type="NCBI Taxonomy" id="58244"/>
    <lineage>
        <taxon>Eukaryota</taxon>
        <taxon>Metazoa</taxon>
        <taxon>Ecdysozoa</taxon>
        <taxon>Arthropoda</taxon>
        <taxon>Hexapoda</taxon>
        <taxon>Insecta</taxon>
        <taxon>Pterygota</taxon>
        <taxon>Neoptera</taxon>
        <taxon>Endopterygota</taxon>
        <taxon>Diptera</taxon>
        <taxon>Nematocera</taxon>
        <taxon>Culicoidea</taxon>
        <taxon>Culicidae</taxon>
        <taxon>Anophelinae</taxon>
        <taxon>Anopheles</taxon>
    </lineage>
</organism>
<reference evidence="3" key="1">
    <citation type="submission" date="2018-01" db="EMBL/GenBank/DDBJ databases">
        <title>An insight into the sialome of Amazonian anophelines.</title>
        <authorList>
            <person name="Ribeiro J.M."/>
            <person name="Scarpassa V."/>
            <person name="Calvo E."/>
        </authorList>
    </citation>
    <scope>NUCLEOTIDE SEQUENCE</scope>
    <source>
        <tissue evidence="3">Salivary glands</tissue>
    </source>
</reference>
<name>A0A2M4CE95_9DIPT</name>
<dbReference type="AlphaFoldDB" id="A0A2M4CE95"/>
<feature type="chain" id="PRO_5014682432" evidence="2">
    <location>
        <begin position="19"/>
        <end position="70"/>
    </location>
</feature>
<protein>
    <submittedName>
        <fullName evidence="3">Putative secreted protein</fullName>
    </submittedName>
</protein>
<feature type="region of interest" description="Disordered" evidence="1">
    <location>
        <begin position="27"/>
        <end position="70"/>
    </location>
</feature>
<proteinExistence type="predicted"/>
<keyword evidence="2" id="KW-0732">Signal</keyword>